<evidence type="ECO:0000313" key="4">
    <source>
        <dbReference type="EMBL" id="MFC6755043.1"/>
    </source>
</evidence>
<dbReference type="PANTHER" id="PTHR11638">
    <property type="entry name" value="ATP-DEPENDENT CLP PROTEASE"/>
    <property type="match status" value="1"/>
</dbReference>
<protein>
    <recommendedName>
        <fullName evidence="3">Clp ATPase C-terminal domain-containing protein</fullName>
    </recommendedName>
</protein>
<dbReference type="PANTHER" id="PTHR11638:SF111">
    <property type="entry name" value="ATP-DEPENDENT CLP PROTEASE ATP-BINDING SUBUNIT CLPA"/>
    <property type="match status" value="1"/>
</dbReference>
<organism evidence="4 5">
    <name type="scientific">Halorubrum tibetense</name>
    <dbReference type="NCBI Taxonomy" id="175631"/>
    <lineage>
        <taxon>Archaea</taxon>
        <taxon>Methanobacteriati</taxon>
        <taxon>Methanobacteriota</taxon>
        <taxon>Stenosarchaea group</taxon>
        <taxon>Halobacteria</taxon>
        <taxon>Halobacteriales</taxon>
        <taxon>Haloferacaceae</taxon>
        <taxon>Halorubrum</taxon>
    </lineage>
</organism>
<keyword evidence="1" id="KW-0547">Nucleotide-binding</keyword>
<keyword evidence="5" id="KW-1185">Reference proteome</keyword>
<name>A0ABD5SIH4_9EURY</name>
<dbReference type="AlphaFoldDB" id="A0ABD5SIH4"/>
<evidence type="ECO:0000313" key="5">
    <source>
        <dbReference type="Proteomes" id="UP001596442"/>
    </source>
</evidence>
<reference evidence="4 5" key="1">
    <citation type="journal article" date="2019" name="Int. J. Syst. Evol. Microbiol.">
        <title>The Global Catalogue of Microorganisms (GCM) 10K type strain sequencing project: providing services to taxonomists for standard genome sequencing and annotation.</title>
        <authorList>
            <consortium name="The Broad Institute Genomics Platform"/>
            <consortium name="The Broad Institute Genome Sequencing Center for Infectious Disease"/>
            <person name="Wu L."/>
            <person name="Ma J."/>
        </authorList>
    </citation>
    <scope>NUCLEOTIDE SEQUENCE [LARGE SCALE GENOMIC DNA]</scope>
    <source>
        <strain evidence="4 5">CGMCC 1.3239</strain>
    </source>
</reference>
<evidence type="ECO:0000259" key="3">
    <source>
        <dbReference type="SMART" id="SM01086"/>
    </source>
</evidence>
<dbReference type="EMBL" id="JBHSWW010000494">
    <property type="protein sequence ID" value="MFC6755043.1"/>
    <property type="molecule type" value="Genomic_DNA"/>
</dbReference>
<evidence type="ECO:0000256" key="2">
    <source>
        <dbReference type="ARBA" id="ARBA00022840"/>
    </source>
</evidence>
<dbReference type="InterPro" id="IPR050130">
    <property type="entry name" value="ClpA_ClpB"/>
</dbReference>
<feature type="domain" description="Clp ATPase C-terminal" evidence="3">
    <location>
        <begin position="1"/>
        <end position="82"/>
    </location>
</feature>
<gene>
    <name evidence="4" type="ORF">ACFQEU_16475</name>
</gene>
<proteinExistence type="predicted"/>
<feature type="non-terminal residue" evidence="4">
    <location>
        <position position="1"/>
    </location>
</feature>
<dbReference type="SMART" id="SM01086">
    <property type="entry name" value="ClpB_D2-small"/>
    <property type="match status" value="1"/>
</dbReference>
<comment type="caution">
    <text evidence="4">The sequence shown here is derived from an EMBL/GenBank/DDBJ whole genome shotgun (WGS) entry which is preliminary data.</text>
</comment>
<dbReference type="InterPro" id="IPR019489">
    <property type="entry name" value="Clp_ATPase_C"/>
</dbReference>
<accession>A0ABD5SIH4</accession>
<dbReference type="Proteomes" id="UP001596442">
    <property type="component" value="Unassembled WGS sequence"/>
</dbReference>
<dbReference type="Pfam" id="PF10431">
    <property type="entry name" value="ClpB_D2-small"/>
    <property type="match status" value="1"/>
</dbReference>
<sequence length="93" mass="10357">VDKFLVQLQVQLDDKRVHLAVSDTAREWLAVNGYDEKMGARPMARLIQEKIKKPLAEMVLFGELADGGGTVMVDVEDDELIVSTEHETEAAMT</sequence>
<dbReference type="GO" id="GO:0005524">
    <property type="term" value="F:ATP binding"/>
    <property type="evidence" value="ECO:0007669"/>
    <property type="project" value="UniProtKB-KW"/>
</dbReference>
<dbReference type="Gene3D" id="1.10.8.60">
    <property type="match status" value="1"/>
</dbReference>
<keyword evidence="2" id="KW-0067">ATP-binding</keyword>
<evidence type="ECO:0000256" key="1">
    <source>
        <dbReference type="ARBA" id="ARBA00022741"/>
    </source>
</evidence>